<feature type="domain" description="CAAX prenyl protease 2/Lysostaphin resistance protein A-like" evidence="2">
    <location>
        <begin position="126"/>
        <end position="209"/>
    </location>
</feature>
<gene>
    <name evidence="3" type="ORF">QUF89_00605</name>
</gene>
<feature type="transmembrane region" description="Helical" evidence="1">
    <location>
        <begin position="12"/>
        <end position="29"/>
    </location>
</feature>
<accession>A0AAW7IKN2</accession>
<dbReference type="GO" id="GO:0080120">
    <property type="term" value="P:CAAX-box protein maturation"/>
    <property type="evidence" value="ECO:0007669"/>
    <property type="project" value="UniProtKB-ARBA"/>
</dbReference>
<proteinExistence type="predicted"/>
<feature type="transmembrane region" description="Helical" evidence="1">
    <location>
        <begin position="41"/>
        <end position="58"/>
    </location>
</feature>
<feature type="transmembrane region" description="Helical" evidence="1">
    <location>
        <begin position="229"/>
        <end position="252"/>
    </location>
</feature>
<evidence type="ECO:0000256" key="1">
    <source>
        <dbReference type="SAM" id="Phobius"/>
    </source>
</evidence>
<feature type="transmembrane region" description="Helical" evidence="1">
    <location>
        <begin position="126"/>
        <end position="148"/>
    </location>
</feature>
<name>A0AAW7IKN2_9BACI</name>
<comment type="caution">
    <text evidence="3">The sequence shown here is derived from an EMBL/GenBank/DDBJ whole genome shotgun (WGS) entry which is preliminary data.</text>
</comment>
<keyword evidence="1" id="KW-0812">Transmembrane</keyword>
<evidence type="ECO:0000313" key="3">
    <source>
        <dbReference type="EMBL" id="MDM5450777.1"/>
    </source>
</evidence>
<dbReference type="InterPro" id="IPR003675">
    <property type="entry name" value="Rce1/LyrA-like_dom"/>
</dbReference>
<evidence type="ECO:0000259" key="2">
    <source>
        <dbReference type="Pfam" id="PF02517"/>
    </source>
</evidence>
<feature type="transmembrane region" description="Helical" evidence="1">
    <location>
        <begin position="160"/>
        <end position="180"/>
    </location>
</feature>
<keyword evidence="1" id="KW-0472">Membrane</keyword>
<feature type="transmembrane region" description="Helical" evidence="1">
    <location>
        <begin position="78"/>
        <end position="96"/>
    </location>
</feature>
<feature type="transmembrane region" description="Helical" evidence="1">
    <location>
        <begin position="186"/>
        <end position="208"/>
    </location>
</feature>
<organism evidence="3 4">
    <name type="scientific">Peribacillus simplex</name>
    <dbReference type="NCBI Taxonomy" id="1478"/>
    <lineage>
        <taxon>Bacteria</taxon>
        <taxon>Bacillati</taxon>
        <taxon>Bacillota</taxon>
        <taxon>Bacilli</taxon>
        <taxon>Bacillales</taxon>
        <taxon>Bacillaceae</taxon>
        <taxon>Peribacillus</taxon>
    </lineage>
</organism>
<keyword evidence="1" id="KW-1133">Transmembrane helix</keyword>
<feature type="transmembrane region" description="Helical" evidence="1">
    <location>
        <begin position="267"/>
        <end position="285"/>
    </location>
</feature>
<protein>
    <submittedName>
        <fullName evidence="3">Type II CAAX endopeptidase family protein</fullName>
    </submittedName>
</protein>
<evidence type="ECO:0000313" key="4">
    <source>
        <dbReference type="Proteomes" id="UP001234602"/>
    </source>
</evidence>
<dbReference type="KEGG" id="bsj:UP17_01010"/>
<dbReference type="Pfam" id="PF02517">
    <property type="entry name" value="Rce1-like"/>
    <property type="match status" value="1"/>
</dbReference>
<reference evidence="3" key="1">
    <citation type="submission" date="2023-06" db="EMBL/GenBank/DDBJ databases">
        <title>Comparative genomics of Bacillaceae isolates and their secondary metabolite potential.</title>
        <authorList>
            <person name="Song L."/>
            <person name="Nielsen L.J."/>
            <person name="Mohite O."/>
            <person name="Xu X."/>
            <person name="Weber T."/>
            <person name="Kovacs A.T."/>
        </authorList>
    </citation>
    <scope>NUCLEOTIDE SEQUENCE</scope>
    <source>
        <strain evidence="3">D8_B_37</strain>
    </source>
</reference>
<dbReference type="RefSeq" id="WP_061440416.1">
    <property type="nucleotide sequence ID" value="NZ_CP011008.1"/>
</dbReference>
<dbReference type="EMBL" id="JAUCEY010000006">
    <property type="protein sequence ID" value="MDM5450777.1"/>
    <property type="molecule type" value="Genomic_DNA"/>
</dbReference>
<dbReference type="PANTHER" id="PTHR43592">
    <property type="entry name" value="CAAX AMINO TERMINAL PROTEASE"/>
    <property type="match status" value="1"/>
</dbReference>
<dbReference type="AlphaFoldDB" id="A0AAW7IKN2"/>
<dbReference type="PANTHER" id="PTHR43592:SF15">
    <property type="entry name" value="CAAX AMINO TERMINAL PROTEASE FAMILY PROTEIN"/>
    <property type="match status" value="1"/>
</dbReference>
<sequence>MDTDIKQTHRFILYITILIMIIFPFAQLTLQELFLQINKQLFFFISKLVIIYILFLFLKKKKITLSSIRLNKVHIKYILLGMLMGSIAHMLTVFFGRTQHYLLTGEWLTAEKIVCTLMESSKNISFYSIMMIGFSVAISEEILFRGILLKQYQRMDIKSAIILSAFIFSIYHMTVGNFIFAFVMGISLALLTIYTGSIVPAIFFHFLVNEIMRIIMHFPDKVTETYFKVMVSPITTITGLILFLSILTFLFVKVRKNNHFQSGKVKFFDGYIILLFLMYVIFLTIT</sequence>
<dbReference type="Proteomes" id="UP001234602">
    <property type="component" value="Unassembled WGS sequence"/>
</dbReference>
<dbReference type="GO" id="GO:0004175">
    <property type="term" value="F:endopeptidase activity"/>
    <property type="evidence" value="ECO:0007669"/>
    <property type="project" value="UniProtKB-ARBA"/>
</dbReference>